<comment type="similarity">
    <text evidence="1">Belongs to the UPF0065 (bug) family.</text>
</comment>
<organism evidence="3 4">
    <name type="scientific">Zwartia hollandica</name>
    <dbReference type="NCBI Taxonomy" id="324606"/>
    <lineage>
        <taxon>Bacteria</taxon>
        <taxon>Pseudomonadati</taxon>
        <taxon>Pseudomonadota</taxon>
        <taxon>Betaproteobacteria</taxon>
        <taxon>Burkholderiales</taxon>
        <taxon>Alcaligenaceae</taxon>
        <taxon>Zwartia</taxon>
    </lineage>
</organism>
<keyword evidence="2" id="KW-0732">Signal</keyword>
<feature type="chain" id="PRO_5037291801" evidence="2">
    <location>
        <begin position="24"/>
        <end position="331"/>
    </location>
</feature>
<dbReference type="PANTHER" id="PTHR42928:SF5">
    <property type="entry name" value="BLR1237 PROTEIN"/>
    <property type="match status" value="1"/>
</dbReference>
<name>A0A953N9Q9_9BURK</name>
<comment type="caution">
    <text evidence="3">The sequence shown here is derived from an EMBL/GenBank/DDBJ whole genome shotgun (WGS) entry which is preliminary data.</text>
</comment>
<reference evidence="3" key="1">
    <citation type="submission" date="2021-07" db="EMBL/GenBank/DDBJ databases">
        <title>New genus and species of the family Alcaligenaceae.</title>
        <authorList>
            <person name="Hahn M.W."/>
        </authorList>
    </citation>
    <scope>NUCLEOTIDE SEQUENCE</scope>
    <source>
        <strain evidence="3">LF4-65</strain>
    </source>
</reference>
<dbReference type="InterPro" id="IPR042100">
    <property type="entry name" value="Bug_dom1"/>
</dbReference>
<dbReference type="Proteomes" id="UP000739565">
    <property type="component" value="Unassembled WGS sequence"/>
</dbReference>
<evidence type="ECO:0000256" key="1">
    <source>
        <dbReference type="ARBA" id="ARBA00006987"/>
    </source>
</evidence>
<dbReference type="InterPro" id="IPR005064">
    <property type="entry name" value="BUG"/>
</dbReference>
<dbReference type="RefSeq" id="WP_259661548.1">
    <property type="nucleotide sequence ID" value="NZ_JAHXRI010000010.1"/>
</dbReference>
<dbReference type="PIRSF" id="PIRSF017082">
    <property type="entry name" value="YflP"/>
    <property type="match status" value="1"/>
</dbReference>
<gene>
    <name evidence="3" type="ORF">KZZ10_10780</name>
</gene>
<dbReference type="Gene3D" id="3.40.190.10">
    <property type="entry name" value="Periplasmic binding protein-like II"/>
    <property type="match status" value="1"/>
</dbReference>
<dbReference type="PANTHER" id="PTHR42928">
    <property type="entry name" value="TRICARBOXYLATE-BINDING PROTEIN"/>
    <property type="match status" value="1"/>
</dbReference>
<evidence type="ECO:0000256" key="2">
    <source>
        <dbReference type="SAM" id="SignalP"/>
    </source>
</evidence>
<feature type="signal peptide" evidence="2">
    <location>
        <begin position="1"/>
        <end position="23"/>
    </location>
</feature>
<protein>
    <submittedName>
        <fullName evidence="3">Tripartite tricarboxylate transporter substrate binding protein</fullName>
    </submittedName>
</protein>
<keyword evidence="4" id="KW-1185">Reference proteome</keyword>
<dbReference type="EMBL" id="JAHXRI010000010">
    <property type="protein sequence ID" value="MBZ1351130.1"/>
    <property type="molecule type" value="Genomic_DNA"/>
</dbReference>
<dbReference type="AlphaFoldDB" id="A0A953N9Q9"/>
<evidence type="ECO:0000313" key="4">
    <source>
        <dbReference type="Proteomes" id="UP000739565"/>
    </source>
</evidence>
<proteinExistence type="inferred from homology"/>
<dbReference type="Gene3D" id="3.40.190.150">
    <property type="entry name" value="Bordetella uptake gene, domain 1"/>
    <property type="match status" value="1"/>
</dbReference>
<sequence length="331" mass="35585">MMTNRPFKQFLALLTLCISPAIGMTQTYPDRPIKMIVPAPAGSFADIIGREFGTRLSKKLGQPVVIDNKGGASGAIAYSAAAKSPADGYTILVTNTGPSAINPELFRKKGLTYNPIADLEPVALICLTPVALLVKADSPWKSVADIVSFASKNPDKLSFGTTGSGQLNHLSAEYLNSVAKIRTTHIPYTSGPAAITDLIAGRIDYLFYPPANGKPMIDDGRLRALAVTTIKRTVALPSVPSLSEQGYKEFDLSAWFGLAVPTGTPNDIAQKLWTVSKEIASDPEYVARLTQLGIDDVLHWQKMSRAELKKFHSDEVNRWGAIVKLAGASAE</sequence>
<dbReference type="SUPFAM" id="SSF53850">
    <property type="entry name" value="Periplasmic binding protein-like II"/>
    <property type="match status" value="1"/>
</dbReference>
<dbReference type="CDD" id="cd07012">
    <property type="entry name" value="PBP2_Bug_TTT"/>
    <property type="match status" value="1"/>
</dbReference>
<accession>A0A953N9Q9</accession>
<dbReference type="Pfam" id="PF03401">
    <property type="entry name" value="TctC"/>
    <property type="match status" value="1"/>
</dbReference>
<evidence type="ECO:0000313" key="3">
    <source>
        <dbReference type="EMBL" id="MBZ1351130.1"/>
    </source>
</evidence>